<proteinExistence type="predicted"/>
<gene>
    <name evidence="1" type="primary">priC_2</name>
    <name evidence="1" type="ORF">NCTC6754_07852</name>
</gene>
<organism evidence="1 2">
    <name type="scientific">Salmonella enterica I</name>
    <dbReference type="NCBI Taxonomy" id="59201"/>
    <lineage>
        <taxon>Bacteria</taxon>
        <taxon>Pseudomonadati</taxon>
        <taxon>Pseudomonadota</taxon>
        <taxon>Gammaproteobacteria</taxon>
        <taxon>Enterobacterales</taxon>
        <taxon>Enterobacteriaceae</taxon>
        <taxon>Salmonella</taxon>
    </lineage>
</organism>
<dbReference type="Proteomes" id="UP000269208">
    <property type="component" value="Chromosome"/>
</dbReference>
<sequence length="89" mass="10746">MKPAAWSLRQWDAAAPGLGRWQRRRIQHQEFETSTTGDDHRSAKFVWRRRPALSNNKRCKRKSRSMKDGWRVADMRWRKIENVLARLTR</sequence>
<evidence type="ECO:0000313" key="2">
    <source>
        <dbReference type="Proteomes" id="UP000269208"/>
    </source>
</evidence>
<protein>
    <submittedName>
        <fullName evidence="1">Primosomal replication protein N prime prime</fullName>
    </submittedName>
</protein>
<accession>A0A3S4IWX3</accession>
<dbReference type="AlphaFoldDB" id="A0A3S4IWX3"/>
<name>A0A3S4IWX3_SALET</name>
<evidence type="ECO:0000313" key="1">
    <source>
        <dbReference type="EMBL" id="VEB62455.1"/>
    </source>
</evidence>
<reference evidence="1 2" key="1">
    <citation type="submission" date="2018-12" db="EMBL/GenBank/DDBJ databases">
        <authorList>
            <consortium name="Pathogen Informatics"/>
        </authorList>
    </citation>
    <scope>NUCLEOTIDE SEQUENCE [LARGE SCALE GENOMIC DNA]</scope>
    <source>
        <strain evidence="1 2">NCTC6754</strain>
    </source>
</reference>
<dbReference type="EMBL" id="LR134190">
    <property type="protein sequence ID" value="VEB62455.1"/>
    <property type="molecule type" value="Genomic_DNA"/>
</dbReference>